<organism evidence="8 9">
    <name type="scientific">Tahibacter amnicola</name>
    <dbReference type="NCBI Taxonomy" id="2976241"/>
    <lineage>
        <taxon>Bacteria</taxon>
        <taxon>Pseudomonadati</taxon>
        <taxon>Pseudomonadota</taxon>
        <taxon>Gammaproteobacteria</taxon>
        <taxon>Lysobacterales</taxon>
        <taxon>Rhodanobacteraceae</taxon>
        <taxon>Tahibacter</taxon>
    </lineage>
</organism>
<feature type="region of interest" description="Disordered" evidence="6">
    <location>
        <begin position="1522"/>
        <end position="1547"/>
    </location>
</feature>
<gene>
    <name evidence="8" type="ORF">N4264_16165</name>
</gene>
<evidence type="ECO:0000256" key="3">
    <source>
        <dbReference type="ARBA" id="ARBA00022450"/>
    </source>
</evidence>
<name>A0ABY6BEF0_9GAMM</name>
<dbReference type="Pfam" id="PF00501">
    <property type="entry name" value="AMP-binding"/>
    <property type="match status" value="1"/>
</dbReference>
<dbReference type="InterPro" id="IPR057326">
    <property type="entry name" value="KR_dom"/>
</dbReference>
<dbReference type="InterPro" id="IPR009081">
    <property type="entry name" value="PP-bd_ACP"/>
</dbReference>
<dbReference type="InterPro" id="IPR036291">
    <property type="entry name" value="NAD(P)-bd_dom_sf"/>
</dbReference>
<dbReference type="SMART" id="SM00823">
    <property type="entry name" value="PKS_PP"/>
    <property type="match status" value="1"/>
</dbReference>
<keyword evidence="3" id="KW-0596">Phosphopantetheine</keyword>
<dbReference type="EMBL" id="CP104694">
    <property type="protein sequence ID" value="UXI66282.1"/>
    <property type="molecule type" value="Genomic_DNA"/>
</dbReference>
<reference evidence="8" key="1">
    <citation type="submission" date="2022-09" db="EMBL/GenBank/DDBJ databases">
        <title>Tahibacter sp. nov., isolated from a fresh water.</title>
        <authorList>
            <person name="Baek J.H."/>
            <person name="Lee J.K."/>
            <person name="Kim J.M."/>
            <person name="Jeon C.O."/>
        </authorList>
    </citation>
    <scope>NUCLEOTIDE SEQUENCE</scope>
    <source>
        <strain evidence="8">W38</strain>
    </source>
</reference>
<keyword evidence="4" id="KW-0597">Phosphoprotein</keyword>
<dbReference type="PANTHER" id="PTHR43201:SF5">
    <property type="entry name" value="MEDIUM-CHAIN ACYL-COA LIGASE ACSF2, MITOCHONDRIAL"/>
    <property type="match status" value="1"/>
</dbReference>
<evidence type="ECO:0000256" key="5">
    <source>
        <dbReference type="ARBA" id="ARBA00022598"/>
    </source>
</evidence>
<dbReference type="Pfam" id="PF00550">
    <property type="entry name" value="PP-binding"/>
    <property type="match status" value="1"/>
</dbReference>
<dbReference type="InterPro" id="IPR013968">
    <property type="entry name" value="PKS_KR"/>
</dbReference>
<dbReference type="PANTHER" id="PTHR43201">
    <property type="entry name" value="ACYL-COA SYNTHETASE"/>
    <property type="match status" value="1"/>
</dbReference>
<comment type="similarity">
    <text evidence="1">Belongs to the ATP-dependent AMP-binding enzyme family.</text>
</comment>
<evidence type="ECO:0000259" key="7">
    <source>
        <dbReference type="PROSITE" id="PS50075"/>
    </source>
</evidence>
<dbReference type="Gene3D" id="1.10.1200.10">
    <property type="entry name" value="ACP-like"/>
    <property type="match status" value="1"/>
</dbReference>
<evidence type="ECO:0000256" key="4">
    <source>
        <dbReference type="ARBA" id="ARBA00022553"/>
    </source>
</evidence>
<keyword evidence="5" id="KW-0436">Ligase</keyword>
<dbReference type="Gene3D" id="3.40.50.12780">
    <property type="entry name" value="N-terminal domain of ligase-like"/>
    <property type="match status" value="1"/>
</dbReference>
<protein>
    <submittedName>
        <fullName evidence="8">AMP-binding protein</fullName>
    </submittedName>
</protein>
<accession>A0ABY6BEF0</accession>
<evidence type="ECO:0000313" key="8">
    <source>
        <dbReference type="EMBL" id="UXI66282.1"/>
    </source>
</evidence>
<feature type="compositionally biased region" description="Basic residues" evidence="6">
    <location>
        <begin position="1534"/>
        <end position="1547"/>
    </location>
</feature>
<dbReference type="InterPro" id="IPR042099">
    <property type="entry name" value="ANL_N_sf"/>
</dbReference>
<evidence type="ECO:0000313" key="9">
    <source>
        <dbReference type="Proteomes" id="UP001064632"/>
    </source>
</evidence>
<evidence type="ECO:0000256" key="1">
    <source>
        <dbReference type="ARBA" id="ARBA00006432"/>
    </source>
</evidence>
<dbReference type="RefSeq" id="WP_261693266.1">
    <property type="nucleotide sequence ID" value="NZ_CP104694.1"/>
</dbReference>
<dbReference type="SMART" id="SM00822">
    <property type="entry name" value="PKS_KR"/>
    <property type="match status" value="1"/>
</dbReference>
<dbReference type="Proteomes" id="UP001064632">
    <property type="component" value="Chromosome"/>
</dbReference>
<dbReference type="Gene3D" id="3.40.50.720">
    <property type="entry name" value="NAD(P)-binding Rossmann-like Domain"/>
    <property type="match status" value="1"/>
</dbReference>
<dbReference type="Gene3D" id="3.30.300.30">
    <property type="match status" value="1"/>
</dbReference>
<dbReference type="SUPFAM" id="SSF56801">
    <property type="entry name" value="Acetyl-CoA synthetase-like"/>
    <property type="match status" value="1"/>
</dbReference>
<dbReference type="PROSITE" id="PS50075">
    <property type="entry name" value="CARRIER"/>
    <property type="match status" value="1"/>
</dbReference>
<sequence>MTSRELPMTADLIERARLQKAVMMATTDAAPGDMRALAEALARAVPQLRACSTETGEVLYGDLVDAVKAGRASAALQQALERDGSATLRRARALLPLIGVRPGRRFGISTDAASLADLAVALSLLCGGCFVESATDAEVLLCTVPNATSLQTQHVLVFGAVGGIRLPGGSDACTWWLIEESDGVDVDLFAVQRRGNEPAVAGFRELRPYAVAGSDGAAVADGVTGLIVLGTSTIPVRARRLPDGRIEILARHGGMTRINGGLVDIDALIIGLSQAATVRELQVVARADSQGIYRLVVYYAVGEGVDTVAVRIAMDRLAQTRGLSLSQVSLPRLPRDDAGEVDIDRLSEYPVLDEHEISRTQSILRERCNASTASLTVIPAAASTRPVLLAPPPVAAEAAIARPGPDAPPSLIDGGTLVVPDAVPMDLRALLQRAAAIAPEQGLLCISTLGESALSYVALDAQASRDATLLCQAGIRPGQRVVVHCREPLEIIRAFWACVYARAVPCMGAAQQVLAEESEQSRVLGLVQRLSAHLVITAPAPQNPALVGPALVLALEDGTPTPFAAVHEEVATDADAVALIMLTSGSTRLPKLVPQSHRALVSHGYASGTGFGLGVADVSLNWMPLDHVGALVMFHLRDVQLMCRQIHVAKEHVLSDPLRWLDLIERYRVSVSWAPNFAFAQINARLATQAGRRWDLSSLRFLINAGEAVMPDVTERLLALCAPFRLAPDVMKPAWGMSETCSLTVIHRATHAGQFRESAMTAVGTPIPGLAVRIVDVNDVPVPRGTAGALQVRGVFVLQGYLGEDAGESFTTDGWFRTGDLAQWGDRGLTIVGRDKDVVIVNGRNISCQAVEHAVGDIAGVDTPQTTATTYRPPGAVSDQVAVFVVPTGTASVDALSRAVRERLRDALQVDALVVPVQAQDIPRTQIGKAQRGALQKRLAAGEFSGAMVEANSAQSALRALPPWFFASRWVAQQGRPTLPLPSRRWIVVAPSNDVADRACRWLVARGDSACVTDAAASPSAGDGVLVILPGPSDDAARAADRHALRGLGWLDPAANTPLLLVSSGLWDGNACLDTTAACGAIAGIVRSVRQERPQAPVCWTDVPTGADIEQQLAAVFAEFSSRADEPVVRLHDRRRAVQRLGVEAFATNAAPSPLRQHGRYIVTGAGGDLGRLVCEWLRSEWNAHVVGVGRSIPASWAASESCRFIVADVASPDFADAMAPVLEDDEPVDGVFHLAGEFSTAALAELDESHYCSLTRAKREGTLNLLALLRRHGRCDARSVLVLFGSVNSHFGAAGAAAYAAACASQAAIADRLGADSAVDVRYLGWSQWKGLGLSRRNALAELSANRGFLSMDAEAAMQSLHRALSSTCRSLLIGLDAGHLRVLRTLVGPLHDPQVRAELTVAQPQAGAPAQAFSDPFGNRYAAYISLLRAVEDGVESERQLAYQQVLRDIWQDVIGAPLQDIDRNFFESGGSSLRLMQVKSRVEERCGRSLEITDLFRFPTVRSLAAHLASFEMPAAANADVADPTRERAALRRQSRVQGRGGHR</sequence>
<dbReference type="SUPFAM" id="SSF47336">
    <property type="entry name" value="ACP-like"/>
    <property type="match status" value="1"/>
</dbReference>
<feature type="domain" description="Carrier" evidence="7">
    <location>
        <begin position="1440"/>
        <end position="1515"/>
    </location>
</feature>
<dbReference type="InterPro" id="IPR000873">
    <property type="entry name" value="AMP-dep_synth/lig_dom"/>
</dbReference>
<proteinExistence type="inferred from homology"/>
<dbReference type="InterPro" id="IPR045851">
    <property type="entry name" value="AMP-bd_C_sf"/>
</dbReference>
<evidence type="ECO:0000256" key="6">
    <source>
        <dbReference type="SAM" id="MobiDB-lite"/>
    </source>
</evidence>
<dbReference type="SUPFAM" id="SSF51735">
    <property type="entry name" value="NAD(P)-binding Rossmann-fold domains"/>
    <property type="match status" value="2"/>
</dbReference>
<dbReference type="InterPro" id="IPR020806">
    <property type="entry name" value="PKS_PP-bd"/>
</dbReference>
<dbReference type="InterPro" id="IPR036736">
    <property type="entry name" value="ACP-like_sf"/>
</dbReference>
<dbReference type="Pfam" id="PF08659">
    <property type="entry name" value="KR"/>
    <property type="match status" value="1"/>
</dbReference>
<comment type="similarity">
    <text evidence="2">Belongs to the short-chain dehydrogenases/reductases (SDR) family.</text>
</comment>
<evidence type="ECO:0000256" key="2">
    <source>
        <dbReference type="ARBA" id="ARBA00006484"/>
    </source>
</evidence>
<keyword evidence="9" id="KW-1185">Reference proteome</keyword>